<dbReference type="Proteomes" id="UP000232887">
    <property type="component" value="Segment"/>
</dbReference>
<reference evidence="1 2" key="1">
    <citation type="journal article" date="2011" name="Virus Genes">
        <title>An assemblage of closteroviruses infects Hawaiian ti (Cordyline fruticosa L.).</title>
        <authorList>
            <person name="Melzer M.J."/>
            <person name="Sether D.M."/>
            <person name="Borth W.B."/>
            <person name="Mersino E.F."/>
            <person name="Hu J.S."/>
        </authorList>
    </citation>
    <scope>NUCLEOTIDE SEQUENCE [LARGE SCALE GENOMIC DNA]</scope>
    <source>
        <strain evidence="1">Kahaluu-1</strain>
    </source>
</reference>
<protein>
    <submittedName>
        <fullName evidence="1">p61</fullName>
    </submittedName>
</protein>
<dbReference type="InterPro" id="IPR004909">
    <property type="entry name" value="Vir_Hsp90"/>
</dbReference>
<accession>E7CT67</accession>
<dbReference type="KEGG" id="vg:37617197"/>
<dbReference type="EMBL" id="HM588723">
    <property type="protein sequence ID" value="ADU03659.1"/>
    <property type="molecule type" value="Genomic_RNA"/>
</dbReference>
<evidence type="ECO:0000313" key="2">
    <source>
        <dbReference type="Proteomes" id="UP000232887"/>
    </source>
</evidence>
<keyword evidence="2" id="KW-1185">Reference proteome</keyword>
<evidence type="ECO:0000313" key="1">
    <source>
        <dbReference type="EMBL" id="ADU03659.1"/>
    </source>
</evidence>
<dbReference type="Pfam" id="PF03225">
    <property type="entry name" value="Viral_Hsp90"/>
    <property type="match status" value="1"/>
</dbReference>
<dbReference type="GeneID" id="37617197"/>
<organism evidence="1 2">
    <name type="scientific">Cordyline virus 1</name>
    <dbReference type="NCBI Taxonomy" id="937809"/>
    <lineage>
        <taxon>Viruses</taxon>
        <taxon>Riboviria</taxon>
        <taxon>Orthornavirae</taxon>
        <taxon>Kitrinoviricota</taxon>
        <taxon>Alsuviricetes</taxon>
        <taxon>Martellivirales</taxon>
        <taxon>Closteroviridae</taxon>
        <taxon>Velarivirus</taxon>
        <taxon>Velarivirus unicordylinae</taxon>
    </lineage>
</organism>
<dbReference type="OrthoDB" id="17757at10239"/>
<sequence>MDLKGDRYFEKFLKAVTGLSDIQNIRQNIIDLVIEFDSTIKFSSEVGQSGDGTVKTYKASYRIKDGEVFIDDNDFDKSMYIFLKYLTIGVKDIKDYTSYPPVNLNVHYNKSLFERSLAIAGLSLPTLLLQNDKLGCTFSLSEIRRLFPNHSVSEQEFNYRISNSIGKIFDLREAKSEDLEVFKPKSYYESKVSDVKTNKTLDRANEFVETYLDINSKELTKILYNNLLCFADIVRQKILQTFGETAVNNIITLGALYEICKSFEFKKCNLSERTKFCDIYNENYENIFKRLYLKSSKISRREIADYPNASLAEKYSEVSIFNELLNKYKPIGTRNDTHLKLNIASDEELLNIFIEYFKEYLGISDRFIIETLVLVFFAFLSTSPYIRARDETFVHTFYLDDSEKTIKIKSKHFLNYVDSRKHRLLTSDARRNYIRLFCSARANFAIELFQHINYKPNMFSNCPKILAHMRIDFWKGLDMKRLTNEEIMSVNVLSRLTEYHSNRDEKSRERYLEVLGLTV</sequence>
<dbReference type="GO" id="GO:0019028">
    <property type="term" value="C:viral capsid"/>
    <property type="evidence" value="ECO:0007669"/>
    <property type="project" value="UniProtKB-KW"/>
</dbReference>
<dbReference type="RefSeq" id="YP_009506348.1">
    <property type="nucleotide sequence ID" value="NC_038421.1"/>
</dbReference>
<name>E7CT67_9CLOS</name>
<proteinExistence type="predicted"/>